<dbReference type="RefSeq" id="WP_356673928.1">
    <property type="nucleotide sequence ID" value="NZ_JBEXEF010000142.1"/>
</dbReference>
<keyword evidence="1" id="KW-0472">Membrane</keyword>
<keyword evidence="1" id="KW-0812">Transmembrane</keyword>
<keyword evidence="3" id="KW-1185">Reference proteome</keyword>
<dbReference type="EMBL" id="JBEXIP010000032">
    <property type="protein sequence ID" value="MET8436971.1"/>
    <property type="molecule type" value="Genomic_DNA"/>
</dbReference>
<accession>A0ABV2UGJ1</accession>
<name>A0ABV2UGJ1_9ACTN</name>
<gene>
    <name evidence="2" type="ORF">ABZV61_30205</name>
</gene>
<comment type="caution">
    <text evidence="2">The sequence shown here is derived from an EMBL/GenBank/DDBJ whole genome shotgun (WGS) entry which is preliminary data.</text>
</comment>
<feature type="transmembrane region" description="Helical" evidence="1">
    <location>
        <begin position="24"/>
        <end position="51"/>
    </location>
</feature>
<organism evidence="2 3">
    <name type="scientific">Streptomyces sp. 900116325</name>
    <dbReference type="NCBI Taxonomy" id="3154295"/>
    <lineage>
        <taxon>Bacteria</taxon>
        <taxon>Bacillati</taxon>
        <taxon>Actinomycetota</taxon>
        <taxon>Actinomycetes</taxon>
        <taxon>Kitasatosporales</taxon>
        <taxon>Streptomycetaceae</taxon>
        <taxon>Streptomyces</taxon>
    </lineage>
</organism>
<evidence type="ECO:0000313" key="2">
    <source>
        <dbReference type="EMBL" id="MET8436971.1"/>
    </source>
</evidence>
<protein>
    <submittedName>
        <fullName evidence="2">Uncharacterized protein</fullName>
    </submittedName>
</protein>
<reference evidence="2 3" key="1">
    <citation type="submission" date="2024-06" db="EMBL/GenBank/DDBJ databases">
        <title>The Natural Products Discovery Center: Release of the First 8490 Sequenced Strains for Exploring Actinobacteria Biosynthetic Diversity.</title>
        <authorList>
            <person name="Kalkreuter E."/>
            <person name="Kautsar S.A."/>
            <person name="Yang D."/>
            <person name="Bader C.D."/>
            <person name="Teijaro C.N."/>
            <person name="Fluegel L."/>
            <person name="Davis C.M."/>
            <person name="Simpson J.R."/>
            <person name="Lauterbach L."/>
            <person name="Steele A.D."/>
            <person name="Gui C."/>
            <person name="Meng S."/>
            <person name="Li G."/>
            <person name="Viehrig K."/>
            <person name="Ye F."/>
            <person name="Su P."/>
            <person name="Kiefer A.F."/>
            <person name="Nichols A."/>
            <person name="Cepeda A.J."/>
            <person name="Yan W."/>
            <person name="Fan B."/>
            <person name="Jiang Y."/>
            <person name="Adhikari A."/>
            <person name="Zheng C.-J."/>
            <person name="Schuster L."/>
            <person name="Cowan T.M."/>
            <person name="Smanski M.J."/>
            <person name="Chevrette M.G."/>
            <person name="De Carvalho L.P.S."/>
            <person name="Shen B."/>
        </authorList>
    </citation>
    <scope>NUCLEOTIDE SEQUENCE [LARGE SCALE GENOMIC DNA]</scope>
    <source>
        <strain evidence="2 3">NPDC005137</strain>
    </source>
</reference>
<keyword evidence="1" id="KW-1133">Transmembrane helix</keyword>
<evidence type="ECO:0000256" key="1">
    <source>
        <dbReference type="SAM" id="Phobius"/>
    </source>
</evidence>
<sequence>MRHARGRVWGINGWLRGLLWPVRFAVAVVWLLADSFLAAEGAFLGSVFGLVARTGVSAARHAKMGAPLGP</sequence>
<evidence type="ECO:0000313" key="3">
    <source>
        <dbReference type="Proteomes" id="UP001550044"/>
    </source>
</evidence>
<proteinExistence type="predicted"/>
<dbReference type="Proteomes" id="UP001550044">
    <property type="component" value="Unassembled WGS sequence"/>
</dbReference>